<dbReference type="InterPro" id="IPR035069">
    <property type="entry name" value="TTHA1013/TTHA0281-like"/>
</dbReference>
<evidence type="ECO:0000313" key="1">
    <source>
        <dbReference type="EMBL" id="GAJ14310.1"/>
    </source>
</evidence>
<dbReference type="AlphaFoldDB" id="X1VV57"/>
<protein>
    <recommendedName>
        <fullName evidence="2">HicB-like antitoxin of toxin-antitoxin system domain-containing protein</fullName>
    </recommendedName>
</protein>
<gene>
    <name evidence="1" type="ORF">S12H4_47929</name>
</gene>
<dbReference type="Gene3D" id="3.30.160.250">
    <property type="match status" value="1"/>
</dbReference>
<dbReference type="SUPFAM" id="SSF143100">
    <property type="entry name" value="TTHA1013/TTHA0281-like"/>
    <property type="match status" value="1"/>
</dbReference>
<name>X1VV57_9ZZZZ</name>
<evidence type="ECO:0008006" key="2">
    <source>
        <dbReference type="Google" id="ProtNLM"/>
    </source>
</evidence>
<comment type="caution">
    <text evidence="1">The sequence shown here is derived from an EMBL/GenBank/DDBJ whole genome shotgun (WGS) entry which is preliminary data.</text>
</comment>
<proteinExistence type="predicted"/>
<sequence length="68" mass="7727">MRSFAISIVPEDEWFIARCPELNVTSQGRSLTEAEDNIREAISVYIESFGLEDIPETPVKPLWTTVEV</sequence>
<dbReference type="EMBL" id="BARW01029895">
    <property type="protein sequence ID" value="GAJ14310.1"/>
    <property type="molecule type" value="Genomic_DNA"/>
</dbReference>
<reference evidence="1" key="1">
    <citation type="journal article" date="2014" name="Front. Microbiol.">
        <title>High frequency of phylogenetically diverse reductive dehalogenase-homologous genes in deep subseafloor sedimentary metagenomes.</title>
        <authorList>
            <person name="Kawai M."/>
            <person name="Futagami T."/>
            <person name="Toyoda A."/>
            <person name="Takaki Y."/>
            <person name="Nishi S."/>
            <person name="Hori S."/>
            <person name="Arai W."/>
            <person name="Tsubouchi T."/>
            <person name="Morono Y."/>
            <person name="Uchiyama I."/>
            <person name="Ito T."/>
            <person name="Fujiyama A."/>
            <person name="Inagaki F."/>
            <person name="Takami H."/>
        </authorList>
    </citation>
    <scope>NUCLEOTIDE SEQUENCE</scope>
    <source>
        <strain evidence="1">Expedition CK06-06</strain>
    </source>
</reference>
<accession>X1VV57</accession>
<organism evidence="1">
    <name type="scientific">marine sediment metagenome</name>
    <dbReference type="NCBI Taxonomy" id="412755"/>
    <lineage>
        <taxon>unclassified sequences</taxon>
        <taxon>metagenomes</taxon>
        <taxon>ecological metagenomes</taxon>
    </lineage>
</organism>